<feature type="compositionally biased region" description="Basic and acidic residues" evidence="1">
    <location>
        <begin position="114"/>
        <end position="123"/>
    </location>
</feature>
<gene>
    <name evidence="3" type="ORF">A500_18192</name>
</gene>
<evidence type="ECO:0000313" key="4">
    <source>
        <dbReference type="Proteomes" id="UP000013988"/>
    </source>
</evidence>
<dbReference type="OrthoDB" id="1258529at2"/>
<reference evidence="3 4" key="1">
    <citation type="submission" date="2013-03" db="EMBL/GenBank/DDBJ databases">
        <title>Whole genome shotgun sequencing of Clostridium sartagoforme AAU1.</title>
        <authorList>
            <person name="Joshi C.G."/>
            <person name="Duggirala S.M."/>
            <person name="Nathani N.M."/>
            <person name="Bhatt V.D."/>
            <person name="Patel A.K."/>
            <person name="Pandya P.R."/>
            <person name="KaPatel J.A."/>
        </authorList>
    </citation>
    <scope>NUCLEOTIDE SEQUENCE [LARGE SCALE GENOMIC DNA]</scope>
    <source>
        <strain evidence="3 4">AAU1</strain>
    </source>
</reference>
<dbReference type="NCBIfam" id="TIGR02220">
    <property type="entry name" value="phg_TIGR02220"/>
    <property type="match status" value="1"/>
</dbReference>
<dbReference type="Proteomes" id="UP000013988">
    <property type="component" value="Unassembled WGS sequence"/>
</dbReference>
<evidence type="ECO:0000256" key="1">
    <source>
        <dbReference type="SAM" id="MobiDB-lite"/>
    </source>
</evidence>
<dbReference type="EMBL" id="ASRV01000218">
    <property type="protein sequence ID" value="EOR20194.1"/>
    <property type="molecule type" value="Genomic_DNA"/>
</dbReference>
<accession>R9BSS8</accession>
<dbReference type="Pfam" id="PF09524">
    <property type="entry name" value="Phg_2220_C"/>
    <property type="match status" value="1"/>
</dbReference>
<organism evidence="3 4">
    <name type="scientific">Clostridium sartagoforme AAU1</name>
    <dbReference type="NCBI Taxonomy" id="1202534"/>
    <lineage>
        <taxon>Bacteria</taxon>
        <taxon>Bacillati</taxon>
        <taxon>Bacillota</taxon>
        <taxon>Clostridia</taxon>
        <taxon>Eubacteriales</taxon>
        <taxon>Clostridiaceae</taxon>
        <taxon>Clostridium</taxon>
    </lineage>
</organism>
<feature type="region of interest" description="Disordered" evidence="1">
    <location>
        <begin position="114"/>
        <end position="141"/>
    </location>
</feature>
<name>R9BSS8_9CLOT</name>
<dbReference type="AlphaFoldDB" id="R9BSS8"/>
<proteinExistence type="predicted"/>
<dbReference type="InterPro" id="IPR011741">
    <property type="entry name" value="Phg_2220_C"/>
</dbReference>
<dbReference type="RefSeq" id="WP_016208856.1">
    <property type="nucleotide sequence ID" value="NZ_ASRV01000218.1"/>
</dbReference>
<keyword evidence="4" id="KW-1185">Reference proteome</keyword>
<sequence length="314" mass="37042">MQYSFLGFSVSMIKKLNLDIKDVAILRYFIDFKDSGRMNCEIIEGEKYYWVSYQSFANEMPYLALEKRSIMARMLKLRDLGILNHYTKKEGGTFSYFKLGEKFYEDFKDADDENVKNSDKNNDAKNNVHGVLKNDDSSSNLVEEKHNCDEAHYENDNGVSTEMSKGSTLKCSTKTNLLNNSSTIDTNIYKYKREVNEILEYLNSKLGTRYKENNKITIMLINNKLEEGYSVDDFKIVVDKKVKTWKDTEFEQYLNPKTLFGDKFEIYLNQNIIKQDKNNKSYENYREPKKLRFNNFKGRDYDYDILEKKLLGWA</sequence>
<dbReference type="PATRIC" id="fig|1202534.3.peg.3626"/>
<evidence type="ECO:0000259" key="2">
    <source>
        <dbReference type="Pfam" id="PF09524"/>
    </source>
</evidence>
<feature type="domain" description="Phage conserved hypothetical protein C-terminal" evidence="2">
    <location>
        <begin position="198"/>
        <end position="269"/>
    </location>
</feature>
<evidence type="ECO:0000313" key="3">
    <source>
        <dbReference type="EMBL" id="EOR20194.1"/>
    </source>
</evidence>
<protein>
    <recommendedName>
        <fullName evidence="2">Phage conserved hypothetical protein C-terminal domain-containing protein</fullName>
    </recommendedName>
</protein>
<comment type="caution">
    <text evidence="3">The sequence shown here is derived from an EMBL/GenBank/DDBJ whole genome shotgun (WGS) entry which is preliminary data.</text>
</comment>
<feature type="compositionally biased region" description="Basic and acidic residues" evidence="1">
    <location>
        <begin position="132"/>
        <end position="141"/>
    </location>
</feature>